<dbReference type="EMBL" id="JBAMIC010000011">
    <property type="protein sequence ID" value="KAK7100126.1"/>
    <property type="molecule type" value="Genomic_DNA"/>
</dbReference>
<sequence length="199" mass="20963">MAGVGGTVKGGRRRTKDNDGTTKLPSLLYVATVVVVAMLILNGGLEVKAAPIATTNETMVVAKTLLVGPCIDDTGAEVGDQAEWTTGCNKEVCHVEPSGNYTVTHGCRILVPSENPDTVNCVTVENTGSAYPDCCPQLQCGAPSYSTSAPSSCFDISDNRTCYIWKELSGNCADTTSFVYNFTLVYCQQTCGYCSIGTG</sequence>
<keyword evidence="1" id="KW-0472">Membrane</keyword>
<keyword evidence="1" id="KW-1133">Transmembrane helix</keyword>
<evidence type="ECO:0000313" key="3">
    <source>
        <dbReference type="Proteomes" id="UP001374579"/>
    </source>
</evidence>
<evidence type="ECO:0000256" key="1">
    <source>
        <dbReference type="SAM" id="Phobius"/>
    </source>
</evidence>
<name>A0AAN9G9D2_9CAEN</name>
<proteinExistence type="predicted"/>
<reference evidence="2 3" key="1">
    <citation type="submission" date="2024-02" db="EMBL/GenBank/DDBJ databases">
        <title>Chromosome-scale genome assembly of the rough periwinkle Littorina saxatilis.</title>
        <authorList>
            <person name="De Jode A."/>
            <person name="Faria R."/>
            <person name="Formenti G."/>
            <person name="Sims Y."/>
            <person name="Smith T.P."/>
            <person name="Tracey A."/>
            <person name="Wood J.M.D."/>
            <person name="Zagrodzka Z.B."/>
            <person name="Johannesson K."/>
            <person name="Butlin R.K."/>
            <person name="Leder E.H."/>
        </authorList>
    </citation>
    <scope>NUCLEOTIDE SEQUENCE [LARGE SCALE GENOMIC DNA]</scope>
    <source>
        <strain evidence="2">Snail1</strain>
        <tissue evidence="2">Muscle</tissue>
    </source>
</reference>
<dbReference type="AlphaFoldDB" id="A0AAN9G9D2"/>
<protein>
    <submittedName>
        <fullName evidence="2">Uncharacterized protein</fullName>
    </submittedName>
</protein>
<organism evidence="2 3">
    <name type="scientific">Littorina saxatilis</name>
    <dbReference type="NCBI Taxonomy" id="31220"/>
    <lineage>
        <taxon>Eukaryota</taxon>
        <taxon>Metazoa</taxon>
        <taxon>Spiralia</taxon>
        <taxon>Lophotrochozoa</taxon>
        <taxon>Mollusca</taxon>
        <taxon>Gastropoda</taxon>
        <taxon>Caenogastropoda</taxon>
        <taxon>Littorinimorpha</taxon>
        <taxon>Littorinoidea</taxon>
        <taxon>Littorinidae</taxon>
        <taxon>Littorina</taxon>
    </lineage>
</organism>
<evidence type="ECO:0000313" key="2">
    <source>
        <dbReference type="EMBL" id="KAK7100126.1"/>
    </source>
</evidence>
<comment type="caution">
    <text evidence="2">The sequence shown here is derived from an EMBL/GenBank/DDBJ whole genome shotgun (WGS) entry which is preliminary data.</text>
</comment>
<keyword evidence="3" id="KW-1185">Reference proteome</keyword>
<keyword evidence="1" id="KW-0812">Transmembrane</keyword>
<feature type="transmembrane region" description="Helical" evidence="1">
    <location>
        <begin position="26"/>
        <end position="45"/>
    </location>
</feature>
<accession>A0AAN9G9D2</accession>
<dbReference type="Proteomes" id="UP001374579">
    <property type="component" value="Unassembled WGS sequence"/>
</dbReference>
<gene>
    <name evidence="2" type="ORF">V1264_023121</name>
</gene>